<dbReference type="Proteomes" id="UP000008493">
    <property type="component" value="Unassembled WGS sequence"/>
</dbReference>
<evidence type="ECO:0000313" key="2">
    <source>
        <dbReference type="Proteomes" id="UP000008493"/>
    </source>
</evidence>
<keyword evidence="2" id="KW-1185">Reference proteome</keyword>
<reference evidence="2" key="1">
    <citation type="journal article" date="2012" name="Proc. Natl. Acad. Sci. U.S.A.">
        <title>Genome sequence of the button mushroom Agaricus bisporus reveals mechanisms governing adaptation to a humic-rich ecological niche.</title>
        <authorList>
            <person name="Morin E."/>
            <person name="Kohler A."/>
            <person name="Baker A.R."/>
            <person name="Foulongne-Oriol M."/>
            <person name="Lombard V."/>
            <person name="Nagy L.G."/>
            <person name="Ohm R.A."/>
            <person name="Patyshakuliyeva A."/>
            <person name="Brun A."/>
            <person name="Aerts A.L."/>
            <person name="Bailey A.M."/>
            <person name="Billette C."/>
            <person name="Coutinho P.M."/>
            <person name="Deakin G."/>
            <person name="Doddapaneni H."/>
            <person name="Floudas D."/>
            <person name="Grimwood J."/>
            <person name="Hilden K."/>
            <person name="Kuees U."/>
            <person name="LaButti K.M."/>
            <person name="Lapidus A."/>
            <person name="Lindquist E.A."/>
            <person name="Lucas S.M."/>
            <person name="Murat C."/>
            <person name="Riley R.W."/>
            <person name="Salamov A.A."/>
            <person name="Schmutz J."/>
            <person name="Subramanian V."/>
            <person name="Woesten H.A.B."/>
            <person name="Xu J."/>
            <person name="Eastwood D.C."/>
            <person name="Foster G.D."/>
            <person name="Sonnenberg A.S."/>
            <person name="Cullen D."/>
            <person name="de Vries R.P."/>
            <person name="Lundell T."/>
            <person name="Hibbett D.S."/>
            <person name="Henrissat B."/>
            <person name="Burton K.S."/>
            <person name="Kerrigan R.W."/>
            <person name="Challen M.P."/>
            <person name="Grigoriev I.V."/>
            <person name="Martin F."/>
        </authorList>
    </citation>
    <scope>NUCLEOTIDE SEQUENCE [LARGE SCALE GENOMIC DNA]</scope>
    <source>
        <strain evidence="2">JB137-S8 / ATCC MYA-4627 / FGSC 10392</strain>
    </source>
</reference>
<dbReference type="AlphaFoldDB" id="K5XL30"/>
<name>K5XL30_AGABU</name>
<evidence type="ECO:0000313" key="1">
    <source>
        <dbReference type="EMBL" id="EKM84268.1"/>
    </source>
</evidence>
<dbReference type="EMBL" id="JH971385">
    <property type="protein sequence ID" value="EKM84268.1"/>
    <property type="molecule type" value="Genomic_DNA"/>
</dbReference>
<dbReference type="HOGENOM" id="CLU_2885250_0_0_1"/>
<protein>
    <submittedName>
        <fullName evidence="1">Uncharacterized protein</fullName>
    </submittedName>
</protein>
<organism evidence="1 2">
    <name type="scientific">Agaricus bisporus var. burnettii (strain JB137-S8 / ATCC MYA-4627 / FGSC 10392)</name>
    <name type="common">White button mushroom</name>
    <dbReference type="NCBI Taxonomy" id="597362"/>
    <lineage>
        <taxon>Eukaryota</taxon>
        <taxon>Fungi</taxon>
        <taxon>Dikarya</taxon>
        <taxon>Basidiomycota</taxon>
        <taxon>Agaricomycotina</taxon>
        <taxon>Agaricomycetes</taxon>
        <taxon>Agaricomycetidae</taxon>
        <taxon>Agaricales</taxon>
        <taxon>Agaricineae</taxon>
        <taxon>Agaricaceae</taxon>
        <taxon>Agaricus</taxon>
    </lineage>
</organism>
<dbReference type="GeneID" id="18832916"/>
<accession>K5XL30</accession>
<dbReference type="RefSeq" id="XP_007325901.1">
    <property type="nucleotide sequence ID" value="XM_007325839.1"/>
</dbReference>
<gene>
    <name evidence="1" type="ORF">AGABI1DRAFT_97191</name>
</gene>
<sequence length="63" mass="7086">MKPAQTVKQFVLKAVGKNKDKKQPVKDDRASFDQDCETLRIWYGDLRLRLIVNGIETPPGDGG</sequence>
<dbReference type="KEGG" id="abp:AGABI1DRAFT97191"/>
<proteinExistence type="predicted"/>
<dbReference type="InParanoid" id="K5XL30"/>